<dbReference type="InterPro" id="IPR041440">
    <property type="entry name" value="HypF_C"/>
</dbReference>
<dbReference type="SUPFAM" id="SSF54975">
    <property type="entry name" value="Acylphosphatase/BLUF domain-like"/>
    <property type="match status" value="1"/>
</dbReference>
<dbReference type="PROSITE" id="PS00150">
    <property type="entry name" value="ACYLPHOSPHATASE_1"/>
    <property type="match status" value="1"/>
</dbReference>
<dbReference type="Gene3D" id="3.30.420.360">
    <property type="match status" value="1"/>
</dbReference>
<dbReference type="FunFam" id="3.30.420.40:FF:000124">
    <property type="entry name" value="Carbamoyltransferase HypF"/>
    <property type="match status" value="1"/>
</dbReference>
<dbReference type="OrthoDB" id="9808093at2"/>
<feature type="active site" evidence="10">
    <location>
        <position position="50"/>
    </location>
</feature>
<evidence type="ECO:0000256" key="6">
    <source>
        <dbReference type="ARBA" id="ARBA00022833"/>
    </source>
</evidence>
<feature type="domain" description="YrdC-like" evidence="12">
    <location>
        <begin position="213"/>
        <end position="400"/>
    </location>
</feature>
<comment type="function">
    <text evidence="9">Involved in the maturation of [NiFe] hydrogenases. Along with HypE, it catalyzes the synthesis of the CN ligands of the active site iron of [NiFe]-hydrogenases. HypF functions as a carbamoyl transferase using carbamoylphosphate as a substrate and transferring the carboxamido moiety in an ATP-dependent reaction to the thiolate of the C-terminal cysteine of HypE yielding a protein-S-carboxamide.</text>
</comment>
<dbReference type="GO" id="GO:0051604">
    <property type="term" value="P:protein maturation"/>
    <property type="evidence" value="ECO:0007669"/>
    <property type="project" value="TreeGrafter"/>
</dbReference>
<organism evidence="13">
    <name type="scientific">Serratia fonticola</name>
    <dbReference type="NCBI Taxonomy" id="47917"/>
    <lineage>
        <taxon>Bacteria</taxon>
        <taxon>Pseudomonadati</taxon>
        <taxon>Pseudomonadota</taxon>
        <taxon>Gammaproteobacteria</taxon>
        <taxon>Enterobacterales</taxon>
        <taxon>Yersiniaceae</taxon>
        <taxon>Serratia</taxon>
    </lineage>
</organism>
<dbReference type="Gene3D" id="3.30.110.120">
    <property type="match status" value="1"/>
</dbReference>
<comment type="catalytic activity">
    <reaction evidence="10">
        <text>an acyl phosphate + H2O = a carboxylate + phosphate + H(+)</text>
        <dbReference type="Rhea" id="RHEA:14965"/>
        <dbReference type="ChEBI" id="CHEBI:15377"/>
        <dbReference type="ChEBI" id="CHEBI:15378"/>
        <dbReference type="ChEBI" id="CHEBI:29067"/>
        <dbReference type="ChEBI" id="CHEBI:43474"/>
        <dbReference type="ChEBI" id="CHEBI:59918"/>
        <dbReference type="EC" id="3.6.1.7"/>
    </reaction>
</comment>
<dbReference type="InterPro" id="IPR043129">
    <property type="entry name" value="ATPase_NBD"/>
</dbReference>
<dbReference type="Pfam" id="PF00708">
    <property type="entry name" value="Acylphosphatase"/>
    <property type="match status" value="1"/>
</dbReference>
<dbReference type="Pfam" id="PF22521">
    <property type="entry name" value="HypF_C_2"/>
    <property type="match status" value="1"/>
</dbReference>
<reference evidence="13" key="1">
    <citation type="submission" date="2019-06" db="EMBL/GenBank/DDBJ databases">
        <authorList>
            <person name="Deangelis K."/>
            <person name="Huntemann M."/>
            <person name="Clum A."/>
            <person name="Pillay M."/>
            <person name="Palaniappan K."/>
            <person name="Varghese N."/>
            <person name="Mikhailova N."/>
            <person name="Stamatis D."/>
            <person name="Reddy T."/>
            <person name="Daum C."/>
            <person name="Shapiro N."/>
            <person name="Ivanova N."/>
            <person name="Kyrpides N."/>
            <person name="Woyke T."/>
        </authorList>
    </citation>
    <scope>NUCLEOTIDE SEQUENCE [LARGE SCALE GENOMIC DNA]</scope>
    <source>
        <strain evidence="13">128R</strain>
    </source>
</reference>
<dbReference type="InterPro" id="IPR017945">
    <property type="entry name" value="DHBP_synth_RibB-like_a/b_dom"/>
</dbReference>
<dbReference type="SUPFAM" id="SSF55821">
    <property type="entry name" value="YrdC/RibB"/>
    <property type="match status" value="1"/>
</dbReference>
<keyword evidence="6" id="KW-0862">Zinc</keyword>
<name>A0A542BNQ5_SERFO</name>
<comment type="catalytic activity">
    <reaction evidence="7 9">
        <text>C-terminal L-cysteinyl-[HypE protein] + carbamoyl phosphate + ATP + H2O = C-terminal S-carboxamide-L-cysteinyl-[HypE protein] + AMP + phosphate + diphosphate + H(+)</text>
        <dbReference type="Rhea" id="RHEA:55636"/>
        <dbReference type="Rhea" id="RHEA-COMP:14247"/>
        <dbReference type="Rhea" id="RHEA-COMP:14392"/>
        <dbReference type="ChEBI" id="CHEBI:15377"/>
        <dbReference type="ChEBI" id="CHEBI:15378"/>
        <dbReference type="ChEBI" id="CHEBI:30616"/>
        <dbReference type="ChEBI" id="CHEBI:33019"/>
        <dbReference type="ChEBI" id="CHEBI:43474"/>
        <dbReference type="ChEBI" id="CHEBI:58228"/>
        <dbReference type="ChEBI" id="CHEBI:76913"/>
        <dbReference type="ChEBI" id="CHEBI:139126"/>
        <dbReference type="ChEBI" id="CHEBI:456215"/>
    </reaction>
</comment>
<keyword evidence="5" id="KW-0863">Zinc-finger</keyword>
<dbReference type="GO" id="GO:0008270">
    <property type="term" value="F:zinc ion binding"/>
    <property type="evidence" value="ECO:0007669"/>
    <property type="project" value="UniProtKB-KW"/>
</dbReference>
<gene>
    <name evidence="13" type="ORF">FHU10_5037</name>
</gene>
<evidence type="ECO:0000259" key="12">
    <source>
        <dbReference type="PROSITE" id="PS51163"/>
    </source>
</evidence>
<dbReference type="InterPro" id="IPR011125">
    <property type="entry name" value="Znf_HypF"/>
</dbReference>
<dbReference type="Pfam" id="PF01300">
    <property type="entry name" value="Sua5_yciO_yrdC"/>
    <property type="match status" value="1"/>
</dbReference>
<dbReference type="UniPathway" id="UPA00335"/>
<comment type="pathway">
    <text evidence="1 9">Protein modification; [NiFe] hydrogenase maturation.</text>
</comment>
<keyword evidence="4" id="KW-0479">Metal-binding</keyword>
<dbReference type="GO" id="GO:0016743">
    <property type="term" value="F:carboxyl- or carbamoyltransferase activity"/>
    <property type="evidence" value="ECO:0007669"/>
    <property type="project" value="UniProtKB-UniRule"/>
</dbReference>
<evidence type="ECO:0000256" key="10">
    <source>
        <dbReference type="PROSITE-ProRule" id="PRU00520"/>
    </source>
</evidence>
<evidence type="ECO:0000256" key="4">
    <source>
        <dbReference type="ARBA" id="ARBA00022723"/>
    </source>
</evidence>
<dbReference type="InterPro" id="IPR006070">
    <property type="entry name" value="Sua5-like_dom"/>
</dbReference>
<dbReference type="InterPro" id="IPR001792">
    <property type="entry name" value="Acylphosphatase-like_dom"/>
</dbReference>
<dbReference type="Gene3D" id="3.30.420.40">
    <property type="match status" value="1"/>
</dbReference>
<dbReference type="PIRSF" id="PIRSF006256">
    <property type="entry name" value="CMPcnvr_hdrg_mat"/>
    <property type="match status" value="1"/>
</dbReference>
<comment type="caution">
    <text evidence="13">The sequence shown here is derived from an EMBL/GenBank/DDBJ whole genome shotgun (WGS) entry which is preliminary data.</text>
</comment>
<keyword evidence="3" id="KW-0436">Ligase</keyword>
<evidence type="ECO:0000256" key="5">
    <source>
        <dbReference type="ARBA" id="ARBA00022771"/>
    </source>
</evidence>
<evidence type="ECO:0000256" key="8">
    <source>
        <dbReference type="ARBA" id="ARBA00072168"/>
    </source>
</evidence>
<evidence type="ECO:0000256" key="2">
    <source>
        <dbReference type="ARBA" id="ARBA00008097"/>
    </source>
</evidence>
<dbReference type="PROSITE" id="PS51163">
    <property type="entry name" value="YRDC"/>
    <property type="match status" value="1"/>
</dbReference>
<dbReference type="InterPro" id="IPR051060">
    <property type="entry name" value="Carbamoyltrans_HypF-like"/>
</dbReference>
<feature type="active site" evidence="10">
    <location>
        <position position="32"/>
    </location>
</feature>
<accession>A0A542BNQ5</accession>
<dbReference type="PANTHER" id="PTHR42959:SF1">
    <property type="entry name" value="CARBAMOYLTRANSFERASE HYPF"/>
    <property type="match status" value="1"/>
</dbReference>
<dbReference type="PROSITE" id="PS51160">
    <property type="entry name" value="ACYLPHOSPHATASE_3"/>
    <property type="match status" value="1"/>
</dbReference>
<dbReference type="InterPro" id="IPR017968">
    <property type="entry name" value="Acylphosphatase_CS"/>
</dbReference>
<evidence type="ECO:0000256" key="9">
    <source>
        <dbReference type="PIRNR" id="PIRNR006256"/>
    </source>
</evidence>
<dbReference type="InterPro" id="IPR004421">
    <property type="entry name" value="Carbamoyltransferase_HypF"/>
</dbReference>
<protein>
    <recommendedName>
        <fullName evidence="8 9">Carbamoyltransferase HypF</fullName>
        <ecNumber evidence="9">6.2.-.-</ecNumber>
    </recommendedName>
</protein>
<comment type="similarity">
    <text evidence="2 9">Belongs to the carbamoyltransferase HypF family.</text>
</comment>
<dbReference type="Pfam" id="PF17788">
    <property type="entry name" value="HypF_C"/>
    <property type="match status" value="1"/>
</dbReference>
<evidence type="ECO:0000256" key="1">
    <source>
        <dbReference type="ARBA" id="ARBA00004711"/>
    </source>
</evidence>
<reference evidence="13" key="2">
    <citation type="submission" date="2019-08" db="EMBL/GenBank/DDBJ databases">
        <title>Investigation of anaerobic lignin degradation for improved lignocellulosic biofuels.</title>
        <authorList>
            <person name="Deangelis K.PhD."/>
        </authorList>
    </citation>
    <scope>NUCLEOTIDE SEQUENCE [LARGE SCALE GENOMIC DNA]</scope>
    <source>
        <strain evidence="13">128R</strain>
    </source>
</reference>
<evidence type="ECO:0000259" key="11">
    <source>
        <dbReference type="PROSITE" id="PS51160"/>
    </source>
</evidence>
<dbReference type="EMBL" id="VISQ01000001">
    <property type="protein sequence ID" value="TVZ72364.1"/>
    <property type="molecule type" value="Genomic_DNA"/>
</dbReference>
<dbReference type="AlphaFoldDB" id="A0A542BNQ5"/>
<evidence type="ECO:0000313" key="13">
    <source>
        <dbReference type="EMBL" id="TVZ72364.1"/>
    </source>
</evidence>
<dbReference type="InterPro" id="IPR036046">
    <property type="entry name" value="Acylphosphatase-like_dom_sf"/>
</dbReference>
<feature type="domain" description="Acylphosphatase-like" evidence="11">
    <location>
        <begin position="17"/>
        <end position="103"/>
    </location>
</feature>
<dbReference type="SUPFAM" id="SSF53067">
    <property type="entry name" value="Actin-like ATPase domain"/>
    <property type="match status" value="1"/>
</dbReference>
<dbReference type="EC" id="6.2.-.-" evidence="9"/>
<dbReference type="GO" id="GO:0003725">
    <property type="term" value="F:double-stranded RNA binding"/>
    <property type="evidence" value="ECO:0007669"/>
    <property type="project" value="InterPro"/>
</dbReference>
<keyword evidence="10" id="KW-0378">Hydrolase</keyword>
<dbReference type="NCBIfam" id="TIGR00143">
    <property type="entry name" value="hypF"/>
    <property type="match status" value="1"/>
</dbReference>
<dbReference type="InterPro" id="IPR055128">
    <property type="entry name" value="HypF_C_2"/>
</dbReference>
<evidence type="ECO:0000256" key="7">
    <source>
        <dbReference type="ARBA" id="ARBA00048220"/>
    </source>
</evidence>
<dbReference type="PANTHER" id="PTHR42959">
    <property type="entry name" value="CARBAMOYLTRANSFERASE"/>
    <property type="match status" value="1"/>
</dbReference>
<dbReference type="GO" id="GO:0016874">
    <property type="term" value="F:ligase activity"/>
    <property type="evidence" value="ECO:0007669"/>
    <property type="project" value="UniProtKB-UniRule"/>
</dbReference>
<evidence type="ECO:0000256" key="3">
    <source>
        <dbReference type="ARBA" id="ARBA00022598"/>
    </source>
</evidence>
<dbReference type="Gene3D" id="3.90.870.50">
    <property type="match status" value="1"/>
</dbReference>
<dbReference type="Pfam" id="PF07503">
    <property type="entry name" value="zf-HYPF"/>
    <property type="match status" value="2"/>
</dbReference>
<sequence>MADFDPDEPETTANSNGLSLRVKGKVQGVGFRPYIWLLAKRFGLRGEVSNDGAGVIITLWQSPKITEFLQVLPLECPPLARIDSVTSQPFNWSQEPVSFSIASSGAGQLDTHIVADAATCDACLQEMNSPDNRRYHYPFINCTHCGPRFTIIRRMPYDRPNTSMHSFPLCSHCQGEYQDPADRRFHAQPNACPVCGPQLWLSDATGHATATADQALQLAAQALIAGKIVAIKGIGGFHLACDATNPQAVQRLRQRKHRPAKPLAVMMPDADWLKACVQVAQPAALLELLRSPAAPIVLVAAHPQSPLCEQIAPGLGEVGVMLPANPLQHLLLQQVARPLVMTSGNPSGKPPALTNQQALAELASIADLWLLHNREIVQRADDSLLRFNEQGTEMLRRARGFVPDAMALPPGFTTQPAILALGADTKNTFCLLWNDQAVIGQHLGSLGDEATRQQQQQLIALFGEIYGVTPQTIAIDAHPGYLSHQQGKALAKTQAIPCVETLHHHAHVVSCMAEHAWPREAGKLVGLALDGLGYGIDGQLWGGECLLVDYQHCEHLGGLPAVALPGGDLAARQPWRNLLAQLLRFVPDWQALPEAAAIAQPQAAILARAIERQINAPLASSTGRLFDAVAAALHLVPQQISWEGEAACRLEALAQQSPRDLPPVSLPLLGNELDLATFWRQWLGYQASPAQRAYAFHYALAQGFAALARRATQQYGINTVALSGGVLHNGLLRQLLLQQLQGLRVLLPSRLPAGDGGLALGQALIAAARRA</sequence>
<proteinExistence type="inferred from homology"/>
<dbReference type="GO" id="GO:0003998">
    <property type="term" value="F:acylphosphatase activity"/>
    <property type="evidence" value="ECO:0007669"/>
    <property type="project" value="UniProtKB-EC"/>
</dbReference>